<evidence type="ECO:0000259" key="2">
    <source>
        <dbReference type="Pfam" id="PF21347"/>
    </source>
</evidence>
<proteinExistence type="predicted"/>
<comment type="caution">
    <text evidence="3">The sequence shown here is derived from an EMBL/GenBank/DDBJ whole genome shotgun (WGS) entry which is preliminary data.</text>
</comment>
<feature type="chain" id="PRO_5037198588" description="DUF3108 domain-containing protein" evidence="1">
    <location>
        <begin position="27"/>
        <end position="231"/>
    </location>
</feature>
<protein>
    <recommendedName>
        <fullName evidence="2">DUF3108 domain-containing protein</fullName>
    </recommendedName>
</protein>
<evidence type="ECO:0000256" key="1">
    <source>
        <dbReference type="SAM" id="SignalP"/>
    </source>
</evidence>
<accession>A0A937A603</accession>
<dbReference type="Pfam" id="PF21347">
    <property type="entry name" value="DUF3108_like"/>
    <property type="match status" value="1"/>
</dbReference>
<feature type="signal peptide" evidence="1">
    <location>
        <begin position="1"/>
        <end position="26"/>
    </location>
</feature>
<dbReference type="Proteomes" id="UP000651057">
    <property type="component" value="Unassembled WGS sequence"/>
</dbReference>
<dbReference type="RefSeq" id="WP_201923671.1">
    <property type="nucleotide sequence ID" value="NZ_BAABAX010000012.1"/>
</dbReference>
<gene>
    <name evidence="3" type="ORF">JJQ60_18365</name>
</gene>
<dbReference type="Gene3D" id="2.40.360.20">
    <property type="match status" value="1"/>
</dbReference>
<keyword evidence="4" id="KW-1185">Reference proteome</keyword>
<feature type="domain" description="DUF3108" evidence="2">
    <location>
        <begin position="36"/>
        <end position="227"/>
    </location>
</feature>
<keyword evidence="1" id="KW-0732">Signal</keyword>
<evidence type="ECO:0000313" key="4">
    <source>
        <dbReference type="Proteomes" id="UP000651057"/>
    </source>
</evidence>
<dbReference type="InterPro" id="IPR049279">
    <property type="entry name" value="DUF3108-like"/>
</dbReference>
<organism evidence="3 4">
    <name type="scientific">Aquimarina mytili</name>
    <dbReference type="NCBI Taxonomy" id="874423"/>
    <lineage>
        <taxon>Bacteria</taxon>
        <taxon>Pseudomonadati</taxon>
        <taxon>Bacteroidota</taxon>
        <taxon>Flavobacteriia</taxon>
        <taxon>Flavobacteriales</taxon>
        <taxon>Flavobacteriaceae</taxon>
        <taxon>Aquimarina</taxon>
    </lineage>
</organism>
<dbReference type="EMBL" id="JAERQJ010000009">
    <property type="protein sequence ID" value="MBL0685505.1"/>
    <property type="molecule type" value="Genomic_DNA"/>
</dbReference>
<dbReference type="AlphaFoldDB" id="A0A937A603"/>
<evidence type="ECO:0000313" key="3">
    <source>
        <dbReference type="EMBL" id="MBL0685505.1"/>
    </source>
</evidence>
<name>A0A937A603_9FLAO</name>
<sequence>MKTKKVSLKTILVTALLSIMPMIGIAQECKAVLFMKQGAILDYTDYSKNGKKKGSTRHETINISGTSNTIDAIIEATVLDKKNKESFSTQYKANCNNGLFSVDMLRFFSLDKLSEQHQENFSLEIDGDVLEFPTNSKVGDVLDDGHINIKVNNQGFTLITMTFDIFNRKIVAEETITTPAGAFNCQKVTLDFKSKFGIIKINGSGKEWYHDNAVVIRSESYNKKRKATRVS</sequence>
<reference evidence="3" key="1">
    <citation type="submission" date="2021-01" db="EMBL/GenBank/DDBJ databases">
        <authorList>
            <person name="Zhong Y.L."/>
        </authorList>
    </citation>
    <scope>NUCLEOTIDE SEQUENCE</scope>
    <source>
        <strain evidence="3">KCTC 23302</strain>
    </source>
</reference>